<evidence type="ECO:0000259" key="1">
    <source>
        <dbReference type="Pfam" id="PF14643"/>
    </source>
</evidence>
<dbReference type="STRING" id="7994.ENSAMXP00000027615"/>
<feature type="domain" description="DUF4455" evidence="1">
    <location>
        <begin position="2"/>
        <end position="103"/>
    </location>
</feature>
<evidence type="ECO:0000313" key="3">
    <source>
        <dbReference type="Proteomes" id="UP000018467"/>
    </source>
</evidence>
<dbReference type="AlphaFoldDB" id="A0A3B1IDF7"/>
<dbReference type="Ensembl" id="ENSAMXT00000048352.1">
    <property type="protein sequence ID" value="ENSAMXP00000027615.1"/>
    <property type="gene ID" value="ENSAMXG00000041161.1"/>
</dbReference>
<dbReference type="PANTHER" id="PTHR21444:SF14">
    <property type="entry name" value="COILED-COIL DOMAIN-CONTAINING PROTEIN 180"/>
    <property type="match status" value="1"/>
</dbReference>
<sequence length="271" mass="32573">ATRRKWIEELDETFIKYETERISALLKKYVRELEKIAYMRPFDVHRLINSEAMRINQSLLANKQAIARLHLNLMENDILKETQYRLKWEDKLQDWKRMKVLTTVSKTMIPPRYNINTVNTFFDSLLTYITHFLDCMHIETVAKLHKYYETTWQECLDEVEQFKVSSNLRISYFISDIFTKKKKHINLCHLQKAFEDLAKTAALLSKSMFKFMNGTARLWEVHTAGLQKREQQLQDHLDDLRSRYDLENQVRQTTLLLPVYIQARKHVCLFF</sequence>
<dbReference type="Bgee" id="ENSAMXG00000041161">
    <property type="expression patterns" value="Expressed in testis and 6 other cell types or tissues"/>
</dbReference>
<accession>A0A3B1IDF7</accession>
<name>A0A3B1IDF7_ASTMX</name>
<dbReference type="Proteomes" id="UP000018467">
    <property type="component" value="Unassembled WGS sequence"/>
</dbReference>
<dbReference type="GeneTree" id="ENSGT00940000153246"/>
<reference evidence="3" key="2">
    <citation type="journal article" date="2014" name="Nat. Commun.">
        <title>The cavefish genome reveals candidate genes for eye loss.</title>
        <authorList>
            <person name="McGaugh S.E."/>
            <person name="Gross J.B."/>
            <person name="Aken B."/>
            <person name="Blin M."/>
            <person name="Borowsky R."/>
            <person name="Chalopin D."/>
            <person name="Hinaux H."/>
            <person name="Jeffery W.R."/>
            <person name="Keene A."/>
            <person name="Ma L."/>
            <person name="Minx P."/>
            <person name="Murphy D."/>
            <person name="O'Quin K.E."/>
            <person name="Retaux S."/>
            <person name="Rohner N."/>
            <person name="Searle S.M."/>
            <person name="Stahl B.A."/>
            <person name="Tabin C."/>
            <person name="Volff J.N."/>
            <person name="Yoshizawa M."/>
            <person name="Warren W.C."/>
        </authorList>
    </citation>
    <scope>NUCLEOTIDE SEQUENCE [LARGE SCALE GENOMIC DNA]</scope>
    <source>
        <strain evidence="3">female</strain>
    </source>
</reference>
<dbReference type="PANTHER" id="PTHR21444">
    <property type="entry name" value="COILED-COIL DOMAIN-CONTAINING PROTEIN 180"/>
    <property type="match status" value="1"/>
</dbReference>
<feature type="domain" description="DUF4455" evidence="1">
    <location>
        <begin position="181"/>
        <end position="255"/>
    </location>
</feature>
<protein>
    <recommendedName>
        <fullName evidence="1">DUF4455 domain-containing protein</fullName>
    </recommendedName>
</protein>
<reference evidence="3" key="1">
    <citation type="submission" date="2013-03" db="EMBL/GenBank/DDBJ databases">
        <authorList>
            <person name="Jeffery W."/>
            <person name="Warren W."/>
            <person name="Wilson R.K."/>
        </authorList>
    </citation>
    <scope>NUCLEOTIDE SEQUENCE</scope>
    <source>
        <strain evidence="3">female</strain>
    </source>
</reference>
<keyword evidence="3" id="KW-1185">Reference proteome</keyword>
<reference evidence="2" key="3">
    <citation type="submission" date="2025-08" db="UniProtKB">
        <authorList>
            <consortium name="Ensembl"/>
        </authorList>
    </citation>
    <scope>IDENTIFICATION</scope>
</reference>
<organism evidence="2 3">
    <name type="scientific">Astyanax mexicanus</name>
    <name type="common">Blind cave fish</name>
    <name type="synonym">Astyanax fasciatus mexicanus</name>
    <dbReference type="NCBI Taxonomy" id="7994"/>
    <lineage>
        <taxon>Eukaryota</taxon>
        <taxon>Metazoa</taxon>
        <taxon>Chordata</taxon>
        <taxon>Craniata</taxon>
        <taxon>Vertebrata</taxon>
        <taxon>Euteleostomi</taxon>
        <taxon>Actinopterygii</taxon>
        <taxon>Neopterygii</taxon>
        <taxon>Teleostei</taxon>
        <taxon>Ostariophysi</taxon>
        <taxon>Characiformes</taxon>
        <taxon>Characoidei</taxon>
        <taxon>Acestrorhamphidae</taxon>
        <taxon>Acestrorhamphinae</taxon>
        <taxon>Astyanax</taxon>
    </lineage>
</organism>
<dbReference type="InterPro" id="IPR028089">
    <property type="entry name" value="DUF4455"/>
</dbReference>
<dbReference type="InParanoid" id="A0A3B1IDF7"/>
<evidence type="ECO:0000313" key="2">
    <source>
        <dbReference type="Ensembl" id="ENSAMXP00000027615.1"/>
    </source>
</evidence>
<dbReference type="Pfam" id="PF14643">
    <property type="entry name" value="DUF4455"/>
    <property type="match status" value="2"/>
</dbReference>
<proteinExistence type="predicted"/>
<reference evidence="2" key="4">
    <citation type="submission" date="2025-09" db="UniProtKB">
        <authorList>
            <consortium name="Ensembl"/>
        </authorList>
    </citation>
    <scope>IDENTIFICATION</scope>
</reference>